<evidence type="ECO:0000313" key="1">
    <source>
        <dbReference type="EMBL" id="MPC88184.1"/>
    </source>
</evidence>
<protein>
    <submittedName>
        <fullName evidence="1">Uncharacterized protein</fullName>
    </submittedName>
</protein>
<reference evidence="1 2" key="1">
    <citation type="submission" date="2019-05" db="EMBL/GenBank/DDBJ databases">
        <title>Another draft genome of Portunus trituberculatus and its Hox gene families provides insights of decapod evolution.</title>
        <authorList>
            <person name="Jeong J.-H."/>
            <person name="Song I."/>
            <person name="Kim S."/>
            <person name="Choi T."/>
            <person name="Kim D."/>
            <person name="Ryu S."/>
            <person name="Kim W."/>
        </authorList>
    </citation>
    <scope>NUCLEOTIDE SEQUENCE [LARGE SCALE GENOMIC DNA]</scope>
    <source>
        <tissue evidence="1">Muscle</tissue>
    </source>
</reference>
<keyword evidence="2" id="KW-1185">Reference proteome</keyword>
<dbReference type="AlphaFoldDB" id="A0A5B7J6U3"/>
<dbReference type="EMBL" id="VSRR010076948">
    <property type="protein sequence ID" value="MPC88184.1"/>
    <property type="molecule type" value="Genomic_DNA"/>
</dbReference>
<evidence type="ECO:0000313" key="2">
    <source>
        <dbReference type="Proteomes" id="UP000324222"/>
    </source>
</evidence>
<sequence length="72" mass="8001">MEGGCAWLGWSGSNSNDFTGIFNSILPRPYRLTALPSQYSWPGRDVNQGSDMRFAFTDSYPLTVTSHSHTGR</sequence>
<organism evidence="1 2">
    <name type="scientific">Portunus trituberculatus</name>
    <name type="common">Swimming crab</name>
    <name type="synonym">Neptunus trituberculatus</name>
    <dbReference type="NCBI Taxonomy" id="210409"/>
    <lineage>
        <taxon>Eukaryota</taxon>
        <taxon>Metazoa</taxon>
        <taxon>Ecdysozoa</taxon>
        <taxon>Arthropoda</taxon>
        <taxon>Crustacea</taxon>
        <taxon>Multicrustacea</taxon>
        <taxon>Malacostraca</taxon>
        <taxon>Eumalacostraca</taxon>
        <taxon>Eucarida</taxon>
        <taxon>Decapoda</taxon>
        <taxon>Pleocyemata</taxon>
        <taxon>Brachyura</taxon>
        <taxon>Eubrachyura</taxon>
        <taxon>Portunoidea</taxon>
        <taxon>Portunidae</taxon>
        <taxon>Portuninae</taxon>
        <taxon>Portunus</taxon>
    </lineage>
</organism>
<proteinExistence type="predicted"/>
<gene>
    <name evidence="1" type="ORF">E2C01_083081</name>
</gene>
<comment type="caution">
    <text evidence="1">The sequence shown here is derived from an EMBL/GenBank/DDBJ whole genome shotgun (WGS) entry which is preliminary data.</text>
</comment>
<dbReference type="Proteomes" id="UP000324222">
    <property type="component" value="Unassembled WGS sequence"/>
</dbReference>
<name>A0A5B7J6U3_PORTR</name>
<accession>A0A5B7J6U3</accession>